<dbReference type="Proteomes" id="UP001597118">
    <property type="component" value="Unassembled WGS sequence"/>
</dbReference>
<organism evidence="2 3">
    <name type="scientific">Pseudopedobacter beijingensis</name>
    <dbReference type="NCBI Taxonomy" id="1207056"/>
    <lineage>
        <taxon>Bacteria</taxon>
        <taxon>Pseudomonadati</taxon>
        <taxon>Bacteroidota</taxon>
        <taxon>Sphingobacteriia</taxon>
        <taxon>Sphingobacteriales</taxon>
        <taxon>Sphingobacteriaceae</taxon>
        <taxon>Pseudopedobacter</taxon>
    </lineage>
</organism>
<name>A0ABW4IE95_9SPHI</name>
<sequence length="233" mass="27272">MRIYTKDNFPKKTSIPSYFWTWAFRVFLILILVLVGLFLFAIPLLLTAIYSYGVIILLIGCYLLVIFAIFQFIKHVRKAKNNVVQQVTVDSTGVHYLKLDGTKESILYTELSKSTVPYNKDIFTKRTGGRYSITELKVFHNNIEKSISFRNTDILYTNFTRNHRELRRYFLQGITLFRPDLSVSSTVYSNFFIHPETFEFDKKEFVKTVVLTAIIIIILLVTIQIYTKNRFGD</sequence>
<evidence type="ECO:0000256" key="1">
    <source>
        <dbReference type="SAM" id="Phobius"/>
    </source>
</evidence>
<keyword evidence="1" id="KW-0812">Transmembrane</keyword>
<dbReference type="RefSeq" id="WP_379663407.1">
    <property type="nucleotide sequence ID" value="NZ_JBHUDG010000038.1"/>
</dbReference>
<evidence type="ECO:0000313" key="2">
    <source>
        <dbReference type="EMBL" id="MFD1631035.1"/>
    </source>
</evidence>
<feature type="transmembrane region" description="Helical" evidence="1">
    <location>
        <begin position="48"/>
        <end position="70"/>
    </location>
</feature>
<dbReference type="EMBL" id="JBHUDG010000038">
    <property type="protein sequence ID" value="MFD1631035.1"/>
    <property type="molecule type" value="Genomic_DNA"/>
</dbReference>
<keyword evidence="1" id="KW-1133">Transmembrane helix</keyword>
<comment type="caution">
    <text evidence="2">The sequence shown here is derived from an EMBL/GenBank/DDBJ whole genome shotgun (WGS) entry which is preliminary data.</text>
</comment>
<gene>
    <name evidence="2" type="ORF">ACFSAH_14250</name>
</gene>
<feature type="transmembrane region" description="Helical" evidence="1">
    <location>
        <begin position="208"/>
        <end position="227"/>
    </location>
</feature>
<feature type="transmembrane region" description="Helical" evidence="1">
    <location>
        <begin position="20"/>
        <end position="42"/>
    </location>
</feature>
<protein>
    <submittedName>
        <fullName evidence="2">Uncharacterized protein</fullName>
    </submittedName>
</protein>
<keyword evidence="1" id="KW-0472">Membrane</keyword>
<reference evidence="3" key="1">
    <citation type="journal article" date="2019" name="Int. J. Syst. Evol. Microbiol.">
        <title>The Global Catalogue of Microorganisms (GCM) 10K type strain sequencing project: providing services to taxonomists for standard genome sequencing and annotation.</title>
        <authorList>
            <consortium name="The Broad Institute Genomics Platform"/>
            <consortium name="The Broad Institute Genome Sequencing Center for Infectious Disease"/>
            <person name="Wu L."/>
            <person name="Ma J."/>
        </authorList>
    </citation>
    <scope>NUCLEOTIDE SEQUENCE [LARGE SCALE GENOMIC DNA]</scope>
    <source>
        <strain evidence="3">CCUG 53762</strain>
    </source>
</reference>
<keyword evidence="3" id="KW-1185">Reference proteome</keyword>
<accession>A0ABW4IE95</accession>
<evidence type="ECO:0000313" key="3">
    <source>
        <dbReference type="Proteomes" id="UP001597118"/>
    </source>
</evidence>
<proteinExistence type="predicted"/>